<dbReference type="RefSeq" id="WP_095847164.1">
    <property type="nucleotide sequence ID" value="NZ_CP014136.1"/>
</dbReference>
<keyword evidence="1" id="KW-0472">Membrane</keyword>
<accession>A0A250B2W3</accession>
<evidence type="ECO:0008006" key="4">
    <source>
        <dbReference type="Google" id="ProtNLM"/>
    </source>
</evidence>
<feature type="transmembrane region" description="Helical" evidence="1">
    <location>
        <begin position="27"/>
        <end position="44"/>
    </location>
</feature>
<gene>
    <name evidence="2" type="ORF">AWC35_15190</name>
</gene>
<feature type="transmembrane region" description="Helical" evidence="1">
    <location>
        <begin position="182"/>
        <end position="205"/>
    </location>
</feature>
<dbReference type="KEGG" id="gqu:AWC35_15190"/>
<dbReference type="EMBL" id="CP014136">
    <property type="protein sequence ID" value="ATA20578.1"/>
    <property type="molecule type" value="Genomic_DNA"/>
</dbReference>
<sequence>MDSLLLPGVLVRNGILYIASLLKNDAAPGYVTILLVATLCFAVVRWQKLVKRRRTALSSIHTIIAKTPENEFSPQVTDVDADIAGLNVTEEQQNVAEAWKEYRETHVIDDQDGTLVVRNAVRPSQFFNLDDLHFTQGFWRIVPGLFVTVGLSLTFLGLISALNSMSTSLNDGGSTALEGLLTIASAKFIMSLTGLCCSIVFTVSLRRGTSRLEKAVHSLNSLIEKRLTFISLEDLSSRQLKATIESREHFRKLGLEMVAEIGRPLREDLPRAISESISSAITPVIEQVSRLGNDGVGEMVQNLSSRFSEDVGHALAQASERISLAGDQIKLLAERMDQSSGKMGSEMESAIGRLGQAVETLRDGMQQTADTATSVFNQGAENLLTTMNSTLQGIRDNTSDGARAMGEAAADMKAAALGIRTELETAAKQGAEAAQARMSESASQASDAIGQAATHVLGAFSNAAGEITKATQAMTQEASSELLSPLSTIAEKLEGMIGMLTETSTALRRASEGIKEGAAASENASGSFRTSAQSLANAADPIRAMMERIEVSTRQLRESSENSLSAIANAAKTNAEQSAMTLSAAQETLGGQHRAVESTLTNLQALITALRGQGERLDGIDEKLGKAFDIYQQQVATSVETLFDHVKTMQAELMPALDTMQSIVDQAENFAPKQGRMS</sequence>
<dbReference type="AlphaFoldDB" id="A0A250B2W3"/>
<evidence type="ECO:0000313" key="3">
    <source>
        <dbReference type="Proteomes" id="UP000217182"/>
    </source>
</evidence>
<feature type="transmembrane region" description="Helical" evidence="1">
    <location>
        <begin position="141"/>
        <end position="162"/>
    </location>
</feature>
<dbReference type="Gene3D" id="1.20.120.20">
    <property type="entry name" value="Apolipoprotein"/>
    <property type="match status" value="1"/>
</dbReference>
<evidence type="ECO:0000256" key="1">
    <source>
        <dbReference type="SAM" id="Phobius"/>
    </source>
</evidence>
<proteinExistence type="predicted"/>
<keyword evidence="3" id="KW-1185">Reference proteome</keyword>
<dbReference type="Proteomes" id="UP000217182">
    <property type="component" value="Chromosome"/>
</dbReference>
<dbReference type="OrthoDB" id="5741017at2"/>
<protein>
    <recommendedName>
        <fullName evidence="4">MotA/TolQ/ExbB proton channel domain-containing protein</fullName>
    </recommendedName>
</protein>
<evidence type="ECO:0000313" key="2">
    <source>
        <dbReference type="EMBL" id="ATA20578.1"/>
    </source>
</evidence>
<dbReference type="SUPFAM" id="SSF58113">
    <property type="entry name" value="Apolipoprotein A-I"/>
    <property type="match status" value="1"/>
</dbReference>
<keyword evidence="1" id="KW-1133">Transmembrane helix</keyword>
<organism evidence="2 3">
    <name type="scientific">Gibbsiella quercinecans</name>
    <dbReference type="NCBI Taxonomy" id="929813"/>
    <lineage>
        <taxon>Bacteria</taxon>
        <taxon>Pseudomonadati</taxon>
        <taxon>Pseudomonadota</taxon>
        <taxon>Gammaproteobacteria</taxon>
        <taxon>Enterobacterales</taxon>
        <taxon>Yersiniaceae</taxon>
        <taxon>Gibbsiella</taxon>
    </lineage>
</organism>
<name>A0A250B2W3_9GAMM</name>
<reference evidence="2 3" key="1">
    <citation type="submission" date="2016-01" db="EMBL/GenBank/DDBJ databases">
        <authorList>
            <person name="Oliw E.H."/>
        </authorList>
    </citation>
    <scope>NUCLEOTIDE SEQUENCE [LARGE SCALE GENOMIC DNA]</scope>
    <source>
        <strain evidence="2 3">FRB97</strain>
    </source>
</reference>
<keyword evidence="1" id="KW-0812">Transmembrane</keyword>